<name>A0A9N9RK14_9DIPT</name>
<comment type="catalytic activity">
    <reaction evidence="31">
        <text>a diacylglycerol + H2O = a monoacylglycerol + a fatty acid + H(+)</text>
        <dbReference type="Rhea" id="RHEA:32731"/>
        <dbReference type="ChEBI" id="CHEBI:15377"/>
        <dbReference type="ChEBI" id="CHEBI:15378"/>
        <dbReference type="ChEBI" id="CHEBI:17408"/>
        <dbReference type="ChEBI" id="CHEBI:18035"/>
        <dbReference type="ChEBI" id="CHEBI:28868"/>
        <dbReference type="EC" id="3.1.1.79"/>
    </reaction>
</comment>
<comment type="catalytic activity">
    <reaction evidence="27">
        <text>1-(9Z-octadecenoyl)-glycerol + H2O = glycerol + (9Z)-octadecenoate + H(+)</text>
        <dbReference type="Rhea" id="RHEA:38487"/>
        <dbReference type="ChEBI" id="CHEBI:15377"/>
        <dbReference type="ChEBI" id="CHEBI:15378"/>
        <dbReference type="ChEBI" id="CHEBI:17754"/>
        <dbReference type="ChEBI" id="CHEBI:30823"/>
        <dbReference type="ChEBI" id="CHEBI:75342"/>
    </reaction>
    <physiologicalReaction direction="left-to-right" evidence="27">
        <dbReference type="Rhea" id="RHEA:38488"/>
    </physiologicalReaction>
</comment>
<evidence type="ECO:0000256" key="31">
    <source>
        <dbReference type="ARBA" id="ARBA00047674"/>
    </source>
</evidence>
<comment type="catalytic activity">
    <reaction evidence="33">
        <text>1,2-di-(9Z-octadecenoyl)-glycerol + (9Z)-octadecenoate + H(+) = 1,2,3-tri-(9Z-octadecenoyl)-glycerol + H2O</text>
        <dbReference type="Rhea" id="RHEA:38379"/>
        <dbReference type="ChEBI" id="CHEBI:15377"/>
        <dbReference type="ChEBI" id="CHEBI:15378"/>
        <dbReference type="ChEBI" id="CHEBI:30823"/>
        <dbReference type="ChEBI" id="CHEBI:52323"/>
        <dbReference type="ChEBI" id="CHEBI:53753"/>
    </reaction>
    <physiologicalReaction direction="right-to-left" evidence="33">
        <dbReference type="Rhea" id="RHEA:38381"/>
    </physiologicalReaction>
</comment>
<comment type="catalytic activity">
    <reaction evidence="30">
        <text>cholesteryl (9Z-octadecenoate) + H2O = cholesterol + (9Z)-octadecenoate + H(+)</text>
        <dbReference type="Rhea" id="RHEA:33875"/>
        <dbReference type="ChEBI" id="CHEBI:15377"/>
        <dbReference type="ChEBI" id="CHEBI:15378"/>
        <dbReference type="ChEBI" id="CHEBI:16113"/>
        <dbReference type="ChEBI" id="CHEBI:30823"/>
        <dbReference type="ChEBI" id="CHEBI:46898"/>
    </reaction>
    <physiologicalReaction direction="left-to-right" evidence="30">
        <dbReference type="Rhea" id="RHEA:33876"/>
    </physiologicalReaction>
</comment>
<dbReference type="PANTHER" id="PTHR23025:SF3">
    <property type="entry name" value="HORMONE-SENSITIVE LIPASE"/>
    <property type="match status" value="1"/>
</dbReference>
<protein>
    <recommendedName>
        <fullName evidence="12">Hormone-sensitive lipase</fullName>
        <ecNumber evidence="11">3.1.1.23</ecNumber>
        <ecNumber evidence="10">3.1.1.79</ecNumber>
    </recommendedName>
    <alternativeName>
        <fullName evidence="25">Monoacylglycerol lipase LIPE</fullName>
    </alternativeName>
    <alternativeName>
        <fullName evidence="24">Retinyl ester hydrolase</fullName>
    </alternativeName>
</protein>
<keyword evidence="15" id="KW-0153">Cholesterol metabolism</keyword>
<evidence type="ECO:0000256" key="17">
    <source>
        <dbReference type="ARBA" id="ARBA00022801"/>
    </source>
</evidence>
<dbReference type="Proteomes" id="UP001153620">
    <property type="component" value="Chromosome 1"/>
</dbReference>
<dbReference type="PROSITE" id="PS01173">
    <property type="entry name" value="LIPASE_GDXG_HIS"/>
    <property type="match status" value="1"/>
</dbReference>
<evidence type="ECO:0000256" key="18">
    <source>
        <dbReference type="ARBA" id="ARBA00022963"/>
    </source>
</evidence>
<evidence type="ECO:0000256" key="5">
    <source>
        <dbReference type="ARBA" id="ARBA00004502"/>
    </source>
</evidence>
<comment type="catalytic activity">
    <reaction evidence="39">
        <text>2-(9Z-octadecenoyl)-glycerol + H2O = glycerol + (9Z)-octadecenoate + H(+)</text>
        <dbReference type="Rhea" id="RHEA:38491"/>
        <dbReference type="ChEBI" id="CHEBI:15377"/>
        <dbReference type="ChEBI" id="CHEBI:15378"/>
        <dbReference type="ChEBI" id="CHEBI:17754"/>
        <dbReference type="ChEBI" id="CHEBI:30823"/>
        <dbReference type="ChEBI" id="CHEBI:73990"/>
    </reaction>
    <physiologicalReaction direction="left-to-right" evidence="39">
        <dbReference type="Rhea" id="RHEA:38492"/>
    </physiologicalReaction>
</comment>
<feature type="domain" description="Alpha/beta hydrolase fold-3" evidence="42">
    <location>
        <begin position="317"/>
        <end position="546"/>
    </location>
</feature>
<evidence type="ECO:0000256" key="11">
    <source>
        <dbReference type="ARBA" id="ARBA00013254"/>
    </source>
</evidence>
<evidence type="ECO:0000256" key="9">
    <source>
        <dbReference type="ARBA" id="ARBA00010515"/>
    </source>
</evidence>
<evidence type="ECO:0000256" key="38">
    <source>
        <dbReference type="ARBA" id="ARBA00049372"/>
    </source>
</evidence>
<evidence type="ECO:0000256" key="19">
    <source>
        <dbReference type="ARBA" id="ARBA00023098"/>
    </source>
</evidence>
<comment type="pathway">
    <text evidence="7">Glycerolipid metabolism; triacylglycerol degradation.</text>
</comment>
<evidence type="ECO:0000256" key="7">
    <source>
        <dbReference type="ARBA" id="ARBA00004879"/>
    </source>
</evidence>
<evidence type="ECO:0000313" key="44">
    <source>
        <dbReference type="Proteomes" id="UP001153620"/>
    </source>
</evidence>
<comment type="catalytic activity">
    <reaction evidence="32">
        <text>1,2,3-tri-(9Z-octadecenoyl)-glycerol + H2O = di-(9Z)-octadecenoylglycerol + (9Z)-octadecenoate + H(+)</text>
        <dbReference type="Rhea" id="RHEA:38575"/>
        <dbReference type="ChEBI" id="CHEBI:15377"/>
        <dbReference type="ChEBI" id="CHEBI:15378"/>
        <dbReference type="ChEBI" id="CHEBI:30823"/>
        <dbReference type="ChEBI" id="CHEBI:53753"/>
        <dbReference type="ChEBI" id="CHEBI:75945"/>
    </reaction>
    <physiologicalReaction direction="left-to-right" evidence="32">
        <dbReference type="Rhea" id="RHEA:38576"/>
    </physiologicalReaction>
</comment>
<keyword evidence="18" id="KW-0442">Lipid degradation</keyword>
<evidence type="ECO:0000259" key="41">
    <source>
        <dbReference type="Pfam" id="PF06350"/>
    </source>
</evidence>
<evidence type="ECO:0000256" key="4">
    <source>
        <dbReference type="ARBA" id="ARBA00004345"/>
    </source>
</evidence>
<comment type="catalytic activity">
    <reaction evidence="35">
        <text>all-trans-retinyl hexadecanoate + H2O = all-trans-retinol + hexadecanoate + H(+)</text>
        <dbReference type="Rhea" id="RHEA:13933"/>
        <dbReference type="ChEBI" id="CHEBI:7896"/>
        <dbReference type="ChEBI" id="CHEBI:15377"/>
        <dbReference type="ChEBI" id="CHEBI:15378"/>
        <dbReference type="ChEBI" id="CHEBI:17336"/>
        <dbReference type="ChEBI" id="CHEBI:17616"/>
    </reaction>
    <physiologicalReaction direction="left-to-right" evidence="35">
        <dbReference type="Rhea" id="RHEA:13934"/>
    </physiologicalReaction>
</comment>
<dbReference type="InterPro" id="IPR029058">
    <property type="entry name" value="AB_hydrolase_fold"/>
</dbReference>
<evidence type="ECO:0000256" key="22">
    <source>
        <dbReference type="ARBA" id="ARBA00023221"/>
    </source>
</evidence>
<evidence type="ECO:0000256" key="40">
    <source>
        <dbReference type="ARBA" id="ARBA00049519"/>
    </source>
</evidence>
<proteinExistence type="inferred from homology"/>
<evidence type="ECO:0000259" key="42">
    <source>
        <dbReference type="Pfam" id="PF07859"/>
    </source>
</evidence>
<evidence type="ECO:0000256" key="32">
    <source>
        <dbReference type="ARBA" id="ARBA00048386"/>
    </source>
</evidence>
<evidence type="ECO:0000256" key="2">
    <source>
        <dbReference type="ARBA" id="ARBA00001613"/>
    </source>
</evidence>
<keyword evidence="20" id="KW-0472">Membrane</keyword>
<reference evidence="43" key="2">
    <citation type="submission" date="2022-10" db="EMBL/GenBank/DDBJ databases">
        <authorList>
            <consortium name="ENA_rothamsted_submissions"/>
            <consortium name="culmorum"/>
            <person name="King R."/>
        </authorList>
    </citation>
    <scope>NUCLEOTIDE SEQUENCE</scope>
</reference>
<dbReference type="OrthoDB" id="408631at2759"/>
<evidence type="ECO:0000256" key="15">
    <source>
        <dbReference type="ARBA" id="ARBA00022548"/>
    </source>
</evidence>
<evidence type="ECO:0000256" key="34">
    <source>
        <dbReference type="ARBA" id="ARBA00048674"/>
    </source>
</evidence>
<keyword evidence="44" id="KW-1185">Reference proteome</keyword>
<evidence type="ECO:0000256" key="26">
    <source>
        <dbReference type="ARBA" id="ARBA00046695"/>
    </source>
</evidence>
<keyword evidence="21" id="KW-1207">Sterol metabolism</keyword>
<evidence type="ECO:0000256" key="36">
    <source>
        <dbReference type="ARBA" id="ARBA00049143"/>
    </source>
</evidence>
<evidence type="ECO:0000256" key="37">
    <source>
        <dbReference type="ARBA" id="ARBA00049208"/>
    </source>
</evidence>
<dbReference type="InterPro" id="IPR002168">
    <property type="entry name" value="Lipase_GDXG_HIS_AS"/>
</dbReference>
<comment type="catalytic activity">
    <reaction evidence="29">
        <text>2-(5Z,8Z,11Z,14Z-eicosatetraenoyl)-glycerol + H2O = glycerol + (5Z,8Z,11Z,14Z)-eicosatetraenoate + H(+)</text>
        <dbReference type="Rhea" id="RHEA:26132"/>
        <dbReference type="ChEBI" id="CHEBI:15377"/>
        <dbReference type="ChEBI" id="CHEBI:15378"/>
        <dbReference type="ChEBI" id="CHEBI:17754"/>
        <dbReference type="ChEBI" id="CHEBI:32395"/>
        <dbReference type="ChEBI" id="CHEBI:52392"/>
    </reaction>
    <physiologicalReaction direction="left-to-right" evidence="29">
        <dbReference type="Rhea" id="RHEA:26133"/>
    </physiologicalReaction>
</comment>
<evidence type="ECO:0000256" key="30">
    <source>
        <dbReference type="ARBA" id="ARBA00047653"/>
    </source>
</evidence>
<dbReference type="GO" id="GO:0004806">
    <property type="term" value="F:triacylglycerol lipase activity"/>
    <property type="evidence" value="ECO:0007669"/>
    <property type="project" value="TreeGrafter"/>
</dbReference>
<gene>
    <name evidence="43" type="ORF">CHIRRI_LOCUS688</name>
</gene>
<dbReference type="EC" id="3.1.1.23" evidence="11"/>
<evidence type="ECO:0000256" key="23">
    <source>
        <dbReference type="ARBA" id="ARBA00023406"/>
    </source>
</evidence>
<comment type="similarity">
    <text evidence="9">Belongs to the 'GDXG' lipolytic enzyme family.</text>
</comment>
<keyword evidence="16" id="KW-0551">Lipid droplet</keyword>
<comment type="catalytic activity">
    <reaction evidence="38">
        <text>1,3-di-(9Z-octadecenoyl)-glycerol + H2O = 1-(9Z-octadecenoyl)-glycerol + (9Z)-octadecenoate + H(+)</text>
        <dbReference type="Rhea" id="RHEA:39939"/>
        <dbReference type="ChEBI" id="CHEBI:15377"/>
        <dbReference type="ChEBI" id="CHEBI:15378"/>
        <dbReference type="ChEBI" id="CHEBI:30823"/>
        <dbReference type="ChEBI" id="CHEBI:75342"/>
        <dbReference type="ChEBI" id="CHEBI:75735"/>
    </reaction>
    <physiologicalReaction direction="left-to-right" evidence="38">
        <dbReference type="Rhea" id="RHEA:39940"/>
    </physiologicalReaction>
</comment>
<evidence type="ECO:0000256" key="6">
    <source>
        <dbReference type="ARBA" id="ARBA00004514"/>
    </source>
</evidence>
<comment type="catalytic activity">
    <reaction evidence="36">
        <text>2,3-di-(9Z)-octadecenoyl-sn-glycerol + H2O = 2-(9Z-octadecenoyl)-glycerol + (9Z)-octadecenoate + H(+)</text>
        <dbReference type="Rhea" id="RHEA:38383"/>
        <dbReference type="ChEBI" id="CHEBI:15377"/>
        <dbReference type="ChEBI" id="CHEBI:15378"/>
        <dbReference type="ChEBI" id="CHEBI:30823"/>
        <dbReference type="ChEBI" id="CHEBI:73990"/>
        <dbReference type="ChEBI" id="CHEBI:75824"/>
    </reaction>
    <physiologicalReaction direction="left-to-right" evidence="36">
        <dbReference type="Rhea" id="RHEA:38384"/>
    </physiologicalReaction>
</comment>
<dbReference type="GO" id="GO:0004771">
    <property type="term" value="F:sterol ester esterase activity"/>
    <property type="evidence" value="ECO:0007669"/>
    <property type="project" value="TreeGrafter"/>
</dbReference>
<evidence type="ECO:0000256" key="28">
    <source>
        <dbReference type="ARBA" id="ARBA00047458"/>
    </source>
</evidence>
<dbReference type="AlphaFoldDB" id="A0A9N9RK14"/>
<comment type="subunit">
    <text evidence="26">Monomer and homodimer. Interacts with CAVIN1 in the adipocyte cytoplasm. Interacts with PLIN5.</text>
</comment>
<sequence>MSEEKITKSLEYIKNLKLGDAIYNSKIQRLYLQILESKKLILEIENFADAYSFDQFTPENGFRSIIEIYFIAIAQALEACDKPKGIRKFFMTRSRQINDIQNFCGIVDNFLKMFYALLEFHKNSKVKGSLIAEEGESDNIVAKTYKDINLLSFYNQNIGFHHETPTSLQSRQFSLIITLFADYYYSGKNLMVRILSIPMSAIKYFFSDHARALKHEDVIRNADIEFLRFASLFFVSKLSCYIQNIFSYRLKVNKEIKIAPEPLQILSSKYSGLNGLNVSVPQTHIGVRPILCQLYSSKTRQGMVGEKSSVEPSKTLIIHVHGGGFYTNSPQSHEVYLRDWVVKLDVPILAIKYSLAPKAPFPRALEEIFYVYCWVLKHGNLLGTTAENIILVGDSAGANLITALTIKCIESGVRLPQGLLSIYGLFLSNYSAIPSMMMGFVDMNLNYNHILRIFKSYAGHHKHLKFQRNGQIPKAPVNEFCDKIPKNHHMSPILAPDDIIKQFPKMILLTTTLDLCLDENVEFAKKLRRNGVDVKLDVIHGLIHGFNHMVKVCSKSYNASMTCAQHLQDLINHHT</sequence>
<evidence type="ECO:0000256" key="29">
    <source>
        <dbReference type="ARBA" id="ARBA00047476"/>
    </source>
</evidence>
<evidence type="ECO:0000256" key="35">
    <source>
        <dbReference type="ARBA" id="ARBA00049053"/>
    </source>
</evidence>
<evidence type="ECO:0000256" key="39">
    <source>
        <dbReference type="ARBA" id="ARBA00049461"/>
    </source>
</evidence>
<evidence type="ECO:0000256" key="12">
    <source>
        <dbReference type="ARBA" id="ARBA00015845"/>
    </source>
</evidence>
<evidence type="ECO:0000256" key="24">
    <source>
        <dbReference type="ARBA" id="ARBA00030031"/>
    </source>
</evidence>
<keyword evidence="19" id="KW-0443">Lipid metabolism</keyword>
<dbReference type="GO" id="GO:0047372">
    <property type="term" value="F:monoacylglycerol lipase activity"/>
    <property type="evidence" value="ECO:0007669"/>
    <property type="project" value="UniProtKB-EC"/>
</dbReference>
<evidence type="ECO:0000256" key="27">
    <source>
        <dbReference type="ARBA" id="ARBA00047438"/>
    </source>
</evidence>
<comment type="catalytic activity">
    <reaction evidence="34">
        <text>1,2-di-(9Z-octadecenoyl)-glycerol + H2O = (9Z-octadecenoyl)-glycerol + (9Z)-octadecenoate + H(+)</text>
        <dbReference type="Rhea" id="RHEA:38455"/>
        <dbReference type="ChEBI" id="CHEBI:15377"/>
        <dbReference type="ChEBI" id="CHEBI:15378"/>
        <dbReference type="ChEBI" id="CHEBI:30823"/>
        <dbReference type="ChEBI" id="CHEBI:52323"/>
        <dbReference type="ChEBI" id="CHEBI:75937"/>
    </reaction>
    <physiologicalReaction direction="left-to-right" evidence="34">
        <dbReference type="Rhea" id="RHEA:38456"/>
    </physiologicalReaction>
</comment>
<comment type="catalytic activity">
    <reaction evidence="37">
        <text>a monoacylglycerol + H2O = glycerol + a fatty acid + H(+)</text>
        <dbReference type="Rhea" id="RHEA:15245"/>
        <dbReference type="ChEBI" id="CHEBI:15377"/>
        <dbReference type="ChEBI" id="CHEBI:15378"/>
        <dbReference type="ChEBI" id="CHEBI:17408"/>
        <dbReference type="ChEBI" id="CHEBI:17754"/>
        <dbReference type="ChEBI" id="CHEBI:28868"/>
        <dbReference type="EC" id="3.1.1.79"/>
    </reaction>
</comment>
<comment type="catalytic activity">
    <reaction evidence="28">
        <text>1,2-di-(9Z-octadecenoyl)-glycerol + H2O = 2-(9Z-octadecenoyl)-glycerol + (9Z)-octadecenoate + H(+)</text>
        <dbReference type="Rhea" id="RHEA:38659"/>
        <dbReference type="ChEBI" id="CHEBI:15377"/>
        <dbReference type="ChEBI" id="CHEBI:15378"/>
        <dbReference type="ChEBI" id="CHEBI:30823"/>
        <dbReference type="ChEBI" id="CHEBI:52323"/>
        <dbReference type="ChEBI" id="CHEBI:73990"/>
    </reaction>
    <physiologicalReaction direction="left-to-right" evidence="28">
        <dbReference type="Rhea" id="RHEA:38660"/>
    </physiologicalReaction>
</comment>
<dbReference type="Pfam" id="PF07859">
    <property type="entry name" value="Abhydrolase_3"/>
    <property type="match status" value="1"/>
</dbReference>
<evidence type="ECO:0000256" key="33">
    <source>
        <dbReference type="ARBA" id="ARBA00048657"/>
    </source>
</evidence>
<comment type="catalytic activity">
    <reaction evidence="1">
        <text>a triacylglycerol + H2O = a diacylglycerol + a fatty acid + H(+)</text>
        <dbReference type="Rhea" id="RHEA:12044"/>
        <dbReference type="ChEBI" id="CHEBI:15377"/>
        <dbReference type="ChEBI" id="CHEBI:15378"/>
        <dbReference type="ChEBI" id="CHEBI:17855"/>
        <dbReference type="ChEBI" id="CHEBI:18035"/>
        <dbReference type="ChEBI" id="CHEBI:28868"/>
        <dbReference type="EC" id="3.1.1.79"/>
    </reaction>
</comment>
<dbReference type="GO" id="GO:0005901">
    <property type="term" value="C:caveola"/>
    <property type="evidence" value="ECO:0007669"/>
    <property type="project" value="UniProtKB-SubCell"/>
</dbReference>
<dbReference type="SUPFAM" id="SSF53474">
    <property type="entry name" value="alpha/beta-Hydrolases"/>
    <property type="match status" value="1"/>
</dbReference>
<dbReference type="Pfam" id="PF06350">
    <property type="entry name" value="HSL_N"/>
    <property type="match status" value="1"/>
</dbReference>
<evidence type="ECO:0000256" key="13">
    <source>
        <dbReference type="ARBA" id="ARBA00022475"/>
    </source>
</evidence>
<evidence type="ECO:0000256" key="21">
    <source>
        <dbReference type="ARBA" id="ARBA00023166"/>
    </source>
</evidence>
<dbReference type="Gene3D" id="3.40.50.1820">
    <property type="entry name" value="alpha/beta hydrolase"/>
    <property type="match status" value="1"/>
</dbReference>
<evidence type="ECO:0000256" key="8">
    <source>
        <dbReference type="ARBA" id="ARBA00005189"/>
    </source>
</evidence>
<comment type="catalytic activity">
    <reaction evidence="2">
        <text>Hydrolyzes glycerol monoesters of long-chain fatty acids.</text>
        <dbReference type="EC" id="3.1.1.23"/>
    </reaction>
</comment>
<accession>A0A9N9RK14</accession>
<feature type="domain" description="Hormone-sensitive lipase N-terminal" evidence="41">
    <location>
        <begin position="30"/>
        <end position="304"/>
    </location>
</feature>
<reference evidence="43" key="1">
    <citation type="submission" date="2022-01" db="EMBL/GenBank/DDBJ databases">
        <authorList>
            <person name="King R."/>
        </authorList>
    </citation>
    <scope>NUCLEOTIDE SEQUENCE</scope>
</reference>
<dbReference type="GO" id="GO:0008203">
    <property type="term" value="P:cholesterol metabolic process"/>
    <property type="evidence" value="ECO:0007669"/>
    <property type="project" value="UniProtKB-KW"/>
</dbReference>
<evidence type="ECO:0000256" key="1">
    <source>
        <dbReference type="ARBA" id="ARBA00000803"/>
    </source>
</evidence>
<evidence type="ECO:0000256" key="25">
    <source>
        <dbReference type="ARBA" id="ARBA00031112"/>
    </source>
</evidence>
<comment type="pathway">
    <text evidence="8">Lipid metabolism.</text>
</comment>
<dbReference type="EC" id="3.1.1.79" evidence="10"/>
<dbReference type="GO" id="GO:0005829">
    <property type="term" value="C:cytosol"/>
    <property type="evidence" value="ECO:0007669"/>
    <property type="project" value="UniProtKB-SubCell"/>
</dbReference>
<keyword evidence="14" id="KW-0963">Cytoplasm</keyword>
<evidence type="ECO:0000256" key="16">
    <source>
        <dbReference type="ARBA" id="ARBA00022677"/>
    </source>
</evidence>
<dbReference type="PANTHER" id="PTHR23025">
    <property type="entry name" value="TRIACYLGLYCEROL LIPASE"/>
    <property type="match status" value="1"/>
</dbReference>
<dbReference type="GO" id="GO:0019433">
    <property type="term" value="P:triglyceride catabolic process"/>
    <property type="evidence" value="ECO:0007669"/>
    <property type="project" value="TreeGrafter"/>
</dbReference>
<evidence type="ECO:0000256" key="14">
    <source>
        <dbReference type="ARBA" id="ARBA00022490"/>
    </source>
</evidence>
<comment type="catalytic activity">
    <reaction evidence="40">
        <text>1,2-di-(9Z-octadecenoyl)-sn-glycerol + H2O = (9Z-octadecenoyl)-glycerol + (9Z)-octadecenoate + H(+)</text>
        <dbReference type="Rhea" id="RHEA:39935"/>
        <dbReference type="ChEBI" id="CHEBI:15377"/>
        <dbReference type="ChEBI" id="CHEBI:15378"/>
        <dbReference type="ChEBI" id="CHEBI:30823"/>
        <dbReference type="ChEBI" id="CHEBI:52333"/>
        <dbReference type="ChEBI" id="CHEBI:75937"/>
    </reaction>
    <physiologicalReaction direction="left-to-right" evidence="40">
        <dbReference type="Rhea" id="RHEA:39936"/>
    </physiologicalReaction>
</comment>
<comment type="subcellular location">
    <subcellularLocation>
        <location evidence="3">Cell membrane</location>
    </subcellularLocation>
    <subcellularLocation>
        <location evidence="6">Cytoplasm</location>
        <location evidence="6">Cytosol</location>
    </subcellularLocation>
    <subcellularLocation>
        <location evidence="5">Lipid droplet</location>
    </subcellularLocation>
    <subcellularLocation>
        <location evidence="4">Membrane</location>
        <location evidence="4">Caveola</location>
    </subcellularLocation>
</comment>
<organism evidence="43 44">
    <name type="scientific">Chironomus riparius</name>
    <dbReference type="NCBI Taxonomy" id="315576"/>
    <lineage>
        <taxon>Eukaryota</taxon>
        <taxon>Metazoa</taxon>
        <taxon>Ecdysozoa</taxon>
        <taxon>Arthropoda</taxon>
        <taxon>Hexapoda</taxon>
        <taxon>Insecta</taxon>
        <taxon>Pterygota</taxon>
        <taxon>Neoptera</taxon>
        <taxon>Endopterygota</taxon>
        <taxon>Diptera</taxon>
        <taxon>Nematocera</taxon>
        <taxon>Chironomoidea</taxon>
        <taxon>Chironomidae</taxon>
        <taxon>Chironominae</taxon>
        <taxon>Chironomus</taxon>
    </lineage>
</organism>
<dbReference type="EMBL" id="OU895877">
    <property type="protein sequence ID" value="CAG9797699.1"/>
    <property type="molecule type" value="Genomic_DNA"/>
</dbReference>
<evidence type="ECO:0000256" key="20">
    <source>
        <dbReference type="ARBA" id="ARBA00023136"/>
    </source>
</evidence>
<evidence type="ECO:0000256" key="3">
    <source>
        <dbReference type="ARBA" id="ARBA00004236"/>
    </source>
</evidence>
<dbReference type="InterPro" id="IPR013094">
    <property type="entry name" value="AB_hydrolase_3"/>
</dbReference>
<comment type="catalytic activity">
    <reaction evidence="23">
        <text>1-O-hexadecyl-2-acetyl-sn-glycerol + H2O = 1-O-hexadecyl-sn-glycerol + acetate + H(+)</text>
        <dbReference type="Rhea" id="RHEA:38563"/>
        <dbReference type="ChEBI" id="CHEBI:15377"/>
        <dbReference type="ChEBI" id="CHEBI:15378"/>
        <dbReference type="ChEBI" id="CHEBI:30089"/>
        <dbReference type="ChEBI" id="CHEBI:34115"/>
        <dbReference type="ChEBI" id="CHEBI:75936"/>
    </reaction>
    <physiologicalReaction direction="left-to-right" evidence="23">
        <dbReference type="Rhea" id="RHEA:38564"/>
    </physiologicalReaction>
</comment>
<evidence type="ECO:0000313" key="43">
    <source>
        <dbReference type="EMBL" id="CAG9797699.1"/>
    </source>
</evidence>
<keyword evidence="22" id="KW-0753">Steroid metabolism</keyword>
<keyword evidence="13" id="KW-1003">Cell membrane</keyword>
<dbReference type="InterPro" id="IPR010468">
    <property type="entry name" value="HSL_N"/>
</dbReference>
<evidence type="ECO:0000256" key="10">
    <source>
        <dbReference type="ARBA" id="ARBA00013088"/>
    </source>
</evidence>
<dbReference type="GO" id="GO:0005811">
    <property type="term" value="C:lipid droplet"/>
    <property type="evidence" value="ECO:0007669"/>
    <property type="project" value="UniProtKB-SubCell"/>
</dbReference>
<keyword evidence="17" id="KW-0378">Hydrolase</keyword>